<comment type="subcellular location">
    <subcellularLocation>
        <location evidence="1">Endomembrane system</location>
        <topology evidence="1">Multi-pass membrane protein</topology>
    </subcellularLocation>
</comment>
<feature type="transmembrane region" description="Helical" evidence="6">
    <location>
        <begin position="216"/>
        <end position="237"/>
    </location>
</feature>
<evidence type="ECO:0000313" key="9">
    <source>
        <dbReference type="Proteomes" id="UP001233999"/>
    </source>
</evidence>
<evidence type="ECO:0000256" key="3">
    <source>
        <dbReference type="ARBA" id="ARBA00022692"/>
    </source>
</evidence>
<evidence type="ECO:0000259" key="7">
    <source>
        <dbReference type="Pfam" id="PF15982"/>
    </source>
</evidence>
<evidence type="ECO:0000256" key="4">
    <source>
        <dbReference type="ARBA" id="ARBA00022989"/>
    </source>
</evidence>
<keyword evidence="3 6" id="KW-0812">Transmembrane</keyword>
<dbReference type="Pfam" id="PF15982">
    <property type="entry name" value="TMEM135_C_rich"/>
    <property type="match status" value="1"/>
</dbReference>
<proteinExistence type="inferred from homology"/>
<reference evidence="8" key="1">
    <citation type="journal article" date="2023" name="IScience">
        <title>Live-bearing cockroach genome reveals convergent evolutionary mechanisms linked to viviparity in insects and beyond.</title>
        <authorList>
            <person name="Fouks B."/>
            <person name="Harrison M.C."/>
            <person name="Mikhailova A.A."/>
            <person name="Marchal E."/>
            <person name="English S."/>
            <person name="Carruthers M."/>
            <person name="Jennings E.C."/>
            <person name="Chiamaka E.L."/>
            <person name="Frigard R.A."/>
            <person name="Pippel M."/>
            <person name="Attardo G.M."/>
            <person name="Benoit J.B."/>
            <person name="Bornberg-Bauer E."/>
            <person name="Tobe S.S."/>
        </authorList>
    </citation>
    <scope>NUCLEOTIDE SEQUENCE</scope>
    <source>
        <strain evidence="8">Stay&amp;Tobe</strain>
    </source>
</reference>
<gene>
    <name evidence="8" type="ORF">L9F63_014446</name>
</gene>
<dbReference type="Proteomes" id="UP001233999">
    <property type="component" value="Unassembled WGS sequence"/>
</dbReference>
<feature type="transmembrane region" description="Helical" evidence="6">
    <location>
        <begin position="53"/>
        <end position="69"/>
    </location>
</feature>
<comment type="caution">
    <text evidence="8">The sequence shown here is derived from an EMBL/GenBank/DDBJ whole genome shotgun (WGS) entry which is preliminary data.</text>
</comment>
<organism evidence="8 9">
    <name type="scientific">Diploptera punctata</name>
    <name type="common">Pacific beetle cockroach</name>
    <dbReference type="NCBI Taxonomy" id="6984"/>
    <lineage>
        <taxon>Eukaryota</taxon>
        <taxon>Metazoa</taxon>
        <taxon>Ecdysozoa</taxon>
        <taxon>Arthropoda</taxon>
        <taxon>Hexapoda</taxon>
        <taxon>Insecta</taxon>
        <taxon>Pterygota</taxon>
        <taxon>Neoptera</taxon>
        <taxon>Polyneoptera</taxon>
        <taxon>Dictyoptera</taxon>
        <taxon>Blattodea</taxon>
        <taxon>Blaberoidea</taxon>
        <taxon>Blaberidae</taxon>
        <taxon>Diplopterinae</taxon>
        <taxon>Diploptera</taxon>
    </lineage>
</organism>
<feature type="non-terminal residue" evidence="8">
    <location>
        <position position="1"/>
    </location>
</feature>
<evidence type="ECO:0000313" key="8">
    <source>
        <dbReference type="EMBL" id="KAJ9594130.1"/>
    </source>
</evidence>
<dbReference type="GO" id="GO:0012505">
    <property type="term" value="C:endomembrane system"/>
    <property type="evidence" value="ECO:0007669"/>
    <property type="project" value="UniProtKB-SubCell"/>
</dbReference>
<dbReference type="PANTHER" id="PTHR12459">
    <property type="entry name" value="TRANSMEMBRANE PROTEIN 135-RELATED"/>
    <property type="match status" value="1"/>
</dbReference>
<sequence length="349" mass="40312">LQILMNRKKINKEYLIYQFKSYLRTLLFGTMKGITFLGFACLFRNIFGKFHHYTVAFLPAFACGFSIMIEEKSKQQLYSCAFLTLVSEYVARQLIQAKIFKLTRTRLCVCHMISSSAVMYLLRNSRGKQLPKLSSYWFFEPPKNELRVDPSNEQANKFGCYHEEPCWIHNLKSSSKYLGAGLALELLRALLKEMNRILHCPLDVLKKLLKWKTFSFGIYLGSYVFLYHLVNCLLYRYNDGDMEWHAIPAGFIAGAAIVFCPNLSLFFMATTTIIQELIKRGISAGIIPPSKMLFVFCFAFMNGILYHSRLYNKEICSSFVTNMIDTCSGDVSRKILTTYEKLRVLHEGN</sequence>
<reference evidence="8" key="2">
    <citation type="submission" date="2023-05" db="EMBL/GenBank/DDBJ databases">
        <authorList>
            <person name="Fouks B."/>
        </authorList>
    </citation>
    <scope>NUCLEOTIDE SEQUENCE</scope>
    <source>
        <strain evidence="8">Stay&amp;Tobe</strain>
        <tissue evidence="8">Testes</tissue>
    </source>
</reference>
<dbReference type="AlphaFoldDB" id="A0AAD8EKM7"/>
<accession>A0AAD8EKM7</accession>
<keyword evidence="5 6" id="KW-0472">Membrane</keyword>
<keyword evidence="9" id="KW-1185">Reference proteome</keyword>
<name>A0AAD8EKM7_DIPPU</name>
<dbReference type="PANTHER" id="PTHR12459:SF15">
    <property type="entry name" value="TRANSMEMBRANE PROTEIN 135"/>
    <property type="match status" value="1"/>
</dbReference>
<evidence type="ECO:0000256" key="2">
    <source>
        <dbReference type="ARBA" id="ARBA00008924"/>
    </source>
</evidence>
<feature type="domain" description="Transmembrane protein 135 N-terminal" evidence="7">
    <location>
        <begin position="4"/>
        <end position="88"/>
    </location>
</feature>
<dbReference type="InterPro" id="IPR031926">
    <property type="entry name" value="TMEM135_N"/>
</dbReference>
<keyword evidence="4 6" id="KW-1133">Transmembrane helix</keyword>
<dbReference type="InterPro" id="IPR026749">
    <property type="entry name" value="Tmem135"/>
</dbReference>
<dbReference type="EMBL" id="JASPKZ010003067">
    <property type="protein sequence ID" value="KAJ9594130.1"/>
    <property type="molecule type" value="Genomic_DNA"/>
</dbReference>
<comment type="similarity">
    <text evidence="2">Belongs to the TMEM135 family.</text>
</comment>
<evidence type="ECO:0000256" key="1">
    <source>
        <dbReference type="ARBA" id="ARBA00004127"/>
    </source>
</evidence>
<evidence type="ECO:0000256" key="5">
    <source>
        <dbReference type="ARBA" id="ARBA00023136"/>
    </source>
</evidence>
<feature type="transmembrane region" description="Helical" evidence="6">
    <location>
        <begin position="286"/>
        <end position="306"/>
    </location>
</feature>
<protein>
    <recommendedName>
        <fullName evidence="7">Transmembrane protein 135 N-terminal domain-containing protein</fullName>
    </recommendedName>
</protein>
<feature type="transmembrane region" description="Helical" evidence="6">
    <location>
        <begin position="21"/>
        <end position="47"/>
    </location>
</feature>
<feature type="transmembrane region" description="Helical" evidence="6">
    <location>
        <begin position="249"/>
        <end position="274"/>
    </location>
</feature>
<evidence type="ECO:0000256" key="6">
    <source>
        <dbReference type="SAM" id="Phobius"/>
    </source>
</evidence>